<dbReference type="EMBL" id="JANLFC010000108">
    <property type="protein sequence ID" value="MCR4451145.1"/>
    <property type="molecule type" value="Genomic_DNA"/>
</dbReference>
<dbReference type="InterPro" id="IPR011761">
    <property type="entry name" value="ATP-grasp"/>
</dbReference>
<evidence type="ECO:0000259" key="5">
    <source>
        <dbReference type="PROSITE" id="PS50975"/>
    </source>
</evidence>
<evidence type="ECO:0000313" key="6">
    <source>
        <dbReference type="EMBL" id="MCR4451145.1"/>
    </source>
</evidence>
<protein>
    <submittedName>
        <fullName evidence="6">ATP-grasp domain-containing protein</fullName>
    </submittedName>
</protein>
<dbReference type="PANTHER" id="PTHR43585:SF2">
    <property type="entry name" value="ATP-GRASP ENZYME FSQD"/>
    <property type="match status" value="1"/>
</dbReference>
<gene>
    <name evidence="6" type="ORF">NS965_22410</name>
</gene>
<comment type="caution">
    <text evidence="6">The sequence shown here is derived from an EMBL/GenBank/DDBJ whole genome shotgun (WGS) entry which is preliminary data.</text>
</comment>
<evidence type="ECO:0000256" key="1">
    <source>
        <dbReference type="ARBA" id="ARBA00022598"/>
    </source>
</evidence>
<dbReference type="Gene3D" id="3.30.1490.20">
    <property type="entry name" value="ATP-grasp fold, A domain"/>
    <property type="match status" value="1"/>
</dbReference>
<dbReference type="SUPFAM" id="SSF56059">
    <property type="entry name" value="Glutathione synthetase ATP-binding domain-like"/>
    <property type="match status" value="1"/>
</dbReference>
<keyword evidence="3 4" id="KW-0067">ATP-binding</keyword>
<dbReference type="GO" id="GO:0016874">
    <property type="term" value="F:ligase activity"/>
    <property type="evidence" value="ECO:0007669"/>
    <property type="project" value="UniProtKB-KW"/>
</dbReference>
<evidence type="ECO:0000256" key="2">
    <source>
        <dbReference type="ARBA" id="ARBA00022741"/>
    </source>
</evidence>
<evidence type="ECO:0000256" key="3">
    <source>
        <dbReference type="ARBA" id="ARBA00022840"/>
    </source>
</evidence>
<dbReference type="AlphaFoldDB" id="A0AAW5ML32"/>
<keyword evidence="2 4" id="KW-0547">Nucleotide-binding</keyword>
<dbReference type="GO" id="GO:0005524">
    <property type="term" value="F:ATP binding"/>
    <property type="evidence" value="ECO:0007669"/>
    <property type="project" value="UniProtKB-UniRule"/>
</dbReference>
<dbReference type="RefSeq" id="WP_257726207.1">
    <property type="nucleotide sequence ID" value="NZ_JANLFC010000108.1"/>
</dbReference>
<dbReference type="Proteomes" id="UP001204061">
    <property type="component" value="Unassembled WGS sequence"/>
</dbReference>
<accession>A0AAW5ML32</accession>
<feature type="domain" description="ATP-grasp" evidence="5">
    <location>
        <begin position="104"/>
        <end position="294"/>
    </location>
</feature>
<dbReference type="GO" id="GO:0046872">
    <property type="term" value="F:metal ion binding"/>
    <property type="evidence" value="ECO:0007669"/>
    <property type="project" value="InterPro"/>
</dbReference>
<proteinExistence type="predicted"/>
<evidence type="ECO:0000313" key="7">
    <source>
        <dbReference type="Proteomes" id="UP001204061"/>
    </source>
</evidence>
<organism evidence="6 7">
    <name type="scientific">Aeromonas veronii</name>
    <dbReference type="NCBI Taxonomy" id="654"/>
    <lineage>
        <taxon>Bacteria</taxon>
        <taxon>Pseudomonadati</taxon>
        <taxon>Pseudomonadota</taxon>
        <taxon>Gammaproteobacteria</taxon>
        <taxon>Aeromonadales</taxon>
        <taxon>Aeromonadaceae</taxon>
        <taxon>Aeromonas</taxon>
    </lineage>
</organism>
<dbReference type="InterPro" id="IPR013815">
    <property type="entry name" value="ATP_grasp_subdomain_1"/>
</dbReference>
<sequence>MRKVAIIGSGEFQLPLINVAREQGIESHVFSWGGNESAGDYFYQISITEKEIILDKCKLIGVDGICSIGSDLANITVNYVAHELGLVGNSIECTHITTNKYLMRQHLKKNNIPVPPFYYLKQHETFIPNSYPVIVKPADRSGSRGITLVESKEDIASAVELAFEESFSKEVLIESFVNGREFSVESVSYNGVHKILQVTEKFTTGSPGFIEKGHTCPARITKHERFLILDVVYKTLNAVNLMYGAAHTELKINDDGDVFVIEIGSRMGGDYIGSDLVFYSTGFDFTRAVLAISMGDDFNEIDFISKDITPKASIVKFIFEEQDLTKCRNVLGQSIGAVIHTDFEKSMLSNGHEIMSSADRLGHILLVTNMDEQDSTLEMLGL</sequence>
<dbReference type="Gene3D" id="3.30.470.20">
    <property type="entry name" value="ATP-grasp fold, B domain"/>
    <property type="match status" value="1"/>
</dbReference>
<dbReference type="Gene3D" id="3.40.50.20">
    <property type="match status" value="1"/>
</dbReference>
<keyword evidence="1" id="KW-0436">Ligase</keyword>
<dbReference type="InterPro" id="IPR052032">
    <property type="entry name" value="ATP-dep_AA_Ligase"/>
</dbReference>
<name>A0AAW5ML32_AERVE</name>
<dbReference type="PANTHER" id="PTHR43585">
    <property type="entry name" value="FUMIPYRROLE BIOSYNTHESIS PROTEIN C"/>
    <property type="match status" value="1"/>
</dbReference>
<dbReference type="PROSITE" id="PS50975">
    <property type="entry name" value="ATP_GRASP"/>
    <property type="match status" value="1"/>
</dbReference>
<evidence type="ECO:0000256" key="4">
    <source>
        <dbReference type="PROSITE-ProRule" id="PRU00409"/>
    </source>
</evidence>
<dbReference type="SMART" id="SM01209">
    <property type="entry name" value="GARS_A"/>
    <property type="match status" value="1"/>
</dbReference>
<reference evidence="6" key="1">
    <citation type="submission" date="2022-08" db="EMBL/GenBank/DDBJ databases">
        <title>A global survey of hypervirulent Aeromonas hydrophila identified this emerging pathogen in farmed fish in the lower Mekong River basin.</title>
        <authorList>
            <person name="Xu T."/>
            <person name="Rasmussen-Ivey C.R."/>
            <person name="Moen F.S."/>
            <person name="Fernandez Bravo A."/>
            <person name="Lamy B."/>
            <person name="Beaz-Hidalgo R."/>
            <person name="Khan C.D."/>
            <person name="Castro Escarpulli G."/>
            <person name="Yasin I.S.M."/>
            <person name="Figueras M.J."/>
            <person name="Azzam Sayuti M."/>
            <person name="Karim M.M."/>
            <person name="Alam K.M."/>
            <person name="Le T.T.T."/>
            <person name="Thao N.H.P."/>
            <person name="Addo S."/>
            <person name="Duodu S."/>
            <person name="Ali S."/>
            <person name="Mey S."/>
            <person name="Somony T."/>
            <person name="Liles M.R."/>
        </authorList>
    </citation>
    <scope>NUCLEOTIDE SEQUENCE</scope>
    <source>
        <strain evidence="6">0.14</strain>
    </source>
</reference>
<dbReference type="Pfam" id="PF13535">
    <property type="entry name" value="ATP-grasp_4"/>
    <property type="match status" value="1"/>
</dbReference>